<evidence type="ECO:0000256" key="5">
    <source>
        <dbReference type="ARBA" id="ARBA00024029"/>
    </source>
</evidence>
<evidence type="ECO:0000256" key="1">
    <source>
        <dbReference type="ARBA" id="ARBA00001947"/>
    </source>
</evidence>
<dbReference type="RefSeq" id="WP_327787198.1">
    <property type="nucleotide sequence ID" value="NZ_JARGEQ010000001.1"/>
</dbReference>
<proteinExistence type="inferred from homology"/>
<dbReference type="AlphaFoldDB" id="A0AAP3UX52"/>
<dbReference type="InterPro" id="IPR003785">
    <property type="entry name" value="Creatininase/forma_Hydrolase"/>
</dbReference>
<accession>A0AAP3UX52</accession>
<sequence>MSQWHEMGSMTSVEFREALPGIEIALMPVGATEQHGPNLALATDYVVAHRYAQKLASRLHPRAVVVPPIPFGVSQHHTGFAGTITLSPETFAAVCMDTARSLARDGIRHVLLVNGHNGNMGALNVIATRMRYELDVKAAVSFYFAQAADRVKAHGKTKRYGHACEIETSVLLHLAPELVRRDALEPGDMIGQERALHFNNQPFALTVPIPFHEQTRNGVFGDARLASEEIGQDVVETALERTVSFVESFLAGEDD</sequence>
<dbReference type="EMBL" id="JARGEQ010000001">
    <property type="protein sequence ID" value="MDF1584793.1"/>
    <property type="molecule type" value="Genomic_DNA"/>
</dbReference>
<comment type="similarity">
    <text evidence="5">Belongs to the creatininase superfamily.</text>
</comment>
<name>A0AAP3UX52_9PROT</name>
<evidence type="ECO:0000256" key="3">
    <source>
        <dbReference type="ARBA" id="ARBA00022801"/>
    </source>
</evidence>
<dbReference type="GO" id="GO:0046872">
    <property type="term" value="F:metal ion binding"/>
    <property type="evidence" value="ECO:0007669"/>
    <property type="project" value="UniProtKB-KW"/>
</dbReference>
<comment type="caution">
    <text evidence="6">The sequence shown here is derived from an EMBL/GenBank/DDBJ whole genome shotgun (WGS) entry which is preliminary data.</text>
</comment>
<evidence type="ECO:0000313" key="6">
    <source>
        <dbReference type="EMBL" id="MDF1584793.1"/>
    </source>
</evidence>
<organism evidence="6 7">
    <name type="scientific">Marinimicrococcus flavescens</name>
    <dbReference type="NCBI Taxonomy" id="3031815"/>
    <lineage>
        <taxon>Bacteria</taxon>
        <taxon>Pseudomonadati</taxon>
        <taxon>Pseudomonadota</taxon>
        <taxon>Alphaproteobacteria</taxon>
        <taxon>Geminicoccales</taxon>
        <taxon>Geminicoccaceae</taxon>
        <taxon>Marinimicrococcus</taxon>
    </lineage>
</organism>
<protein>
    <submittedName>
        <fullName evidence="6">Creatininase family protein</fullName>
    </submittedName>
</protein>
<dbReference type="InterPro" id="IPR024087">
    <property type="entry name" value="Creatininase-like_sf"/>
</dbReference>
<keyword evidence="7" id="KW-1185">Reference proteome</keyword>
<evidence type="ECO:0000256" key="2">
    <source>
        <dbReference type="ARBA" id="ARBA00022723"/>
    </source>
</evidence>
<dbReference type="Gene3D" id="3.40.50.10310">
    <property type="entry name" value="Creatininase"/>
    <property type="match status" value="1"/>
</dbReference>
<dbReference type="Proteomes" id="UP001301140">
    <property type="component" value="Unassembled WGS sequence"/>
</dbReference>
<keyword evidence="2" id="KW-0479">Metal-binding</keyword>
<dbReference type="GO" id="GO:0009231">
    <property type="term" value="P:riboflavin biosynthetic process"/>
    <property type="evidence" value="ECO:0007669"/>
    <property type="project" value="TreeGrafter"/>
</dbReference>
<reference evidence="6 7" key="1">
    <citation type="submission" date="2023-03" db="EMBL/GenBank/DDBJ databases">
        <title>YIM 152171 draft genome.</title>
        <authorList>
            <person name="Yang Z."/>
        </authorList>
    </citation>
    <scope>NUCLEOTIDE SEQUENCE [LARGE SCALE GENOMIC DNA]</scope>
    <source>
        <strain evidence="6 7">YIM 152171</strain>
    </source>
</reference>
<evidence type="ECO:0000256" key="4">
    <source>
        <dbReference type="ARBA" id="ARBA00022833"/>
    </source>
</evidence>
<dbReference type="Pfam" id="PF02633">
    <property type="entry name" value="Creatininase"/>
    <property type="match status" value="1"/>
</dbReference>
<keyword evidence="3" id="KW-0378">Hydrolase</keyword>
<gene>
    <name evidence="6" type="ORF">PZ740_00160</name>
</gene>
<dbReference type="SUPFAM" id="SSF102215">
    <property type="entry name" value="Creatininase"/>
    <property type="match status" value="1"/>
</dbReference>
<dbReference type="GO" id="GO:0016811">
    <property type="term" value="F:hydrolase activity, acting on carbon-nitrogen (but not peptide) bonds, in linear amides"/>
    <property type="evidence" value="ECO:0007669"/>
    <property type="project" value="TreeGrafter"/>
</dbReference>
<comment type="cofactor">
    <cofactor evidence="1">
        <name>Zn(2+)</name>
        <dbReference type="ChEBI" id="CHEBI:29105"/>
    </cofactor>
</comment>
<dbReference type="PANTHER" id="PTHR35005:SF1">
    <property type="entry name" value="2-AMINO-5-FORMYLAMINO-6-RIBOSYLAMINOPYRIMIDIN-4(3H)-ONE 5'-MONOPHOSPHATE DEFORMYLASE"/>
    <property type="match status" value="1"/>
</dbReference>
<keyword evidence="4" id="KW-0862">Zinc</keyword>
<dbReference type="PANTHER" id="PTHR35005">
    <property type="entry name" value="3-DEHYDRO-SCYLLO-INOSOSE HYDROLASE"/>
    <property type="match status" value="1"/>
</dbReference>
<evidence type="ECO:0000313" key="7">
    <source>
        <dbReference type="Proteomes" id="UP001301140"/>
    </source>
</evidence>